<evidence type="ECO:0000313" key="3">
    <source>
        <dbReference type="Proteomes" id="UP000294257"/>
    </source>
</evidence>
<keyword evidence="3" id="KW-1185">Reference proteome</keyword>
<sequence>MSDPTFVLVTGSGATSFLWNPLVTEIALRGHRALPVELPGHGFDAVFPAGYDSPQDTGVLTGAPSPLAGLSLADYAEHTTGVVRRVAEHGPVVLVGHSLGGSTVTRVTNAVPDLLARIVYLSAYCCVDSASVPSYAPSHPAPDSPLARARTTAFLGDPRRTGVSRTNPRTGDPSVLEVQHALLMADLDAARVPAVLAYATQPDEPIQVIIADARVDEKTWGRVPRSYIRTSRDEVVPPEVQDRMIAEADRLVPDNPFTVHTVDGSHFAPISRPAEIADLLVST</sequence>
<dbReference type="GO" id="GO:0003824">
    <property type="term" value="F:catalytic activity"/>
    <property type="evidence" value="ECO:0007669"/>
    <property type="project" value="UniProtKB-ARBA"/>
</dbReference>
<evidence type="ECO:0000259" key="1">
    <source>
        <dbReference type="Pfam" id="PF12697"/>
    </source>
</evidence>
<feature type="domain" description="AB hydrolase-1" evidence="1">
    <location>
        <begin position="6"/>
        <end position="278"/>
    </location>
</feature>
<protein>
    <submittedName>
        <fullName evidence="2">Pimeloyl-ACP methyl ester carboxylesterase</fullName>
    </submittedName>
</protein>
<dbReference type="RefSeq" id="WP_242613664.1">
    <property type="nucleotide sequence ID" value="NZ_SGWQ01000010.1"/>
</dbReference>
<dbReference type="PANTHER" id="PTHR37017:SF11">
    <property type="entry name" value="ESTERASE_LIPASE_THIOESTERASE DOMAIN-CONTAINING PROTEIN"/>
    <property type="match status" value="1"/>
</dbReference>
<dbReference type="EMBL" id="SGWQ01000010">
    <property type="protein sequence ID" value="RZS34001.1"/>
    <property type="molecule type" value="Genomic_DNA"/>
</dbReference>
<dbReference type="PANTHER" id="PTHR37017">
    <property type="entry name" value="AB HYDROLASE-1 DOMAIN-CONTAINING PROTEIN-RELATED"/>
    <property type="match status" value="1"/>
</dbReference>
<dbReference type="AlphaFoldDB" id="A0A4Q7KGL1"/>
<dbReference type="Gene3D" id="3.40.50.1820">
    <property type="entry name" value="alpha/beta hydrolase"/>
    <property type="match status" value="1"/>
</dbReference>
<comment type="caution">
    <text evidence="2">The sequence shown here is derived from an EMBL/GenBank/DDBJ whole genome shotgun (WGS) entry which is preliminary data.</text>
</comment>
<dbReference type="InterPro" id="IPR052897">
    <property type="entry name" value="Sec-Metab_Biosynth_Hydrolase"/>
</dbReference>
<dbReference type="InterPro" id="IPR029058">
    <property type="entry name" value="AB_hydrolase_fold"/>
</dbReference>
<proteinExistence type="predicted"/>
<name>A0A4Q7KGL1_9PSEU</name>
<dbReference type="Proteomes" id="UP000294257">
    <property type="component" value="Unassembled WGS sequence"/>
</dbReference>
<reference evidence="2 3" key="1">
    <citation type="submission" date="2019-02" db="EMBL/GenBank/DDBJ databases">
        <title>Genomic Encyclopedia of Type Strains, Phase IV (KMG-IV): sequencing the most valuable type-strain genomes for metagenomic binning, comparative biology and taxonomic classification.</title>
        <authorList>
            <person name="Goeker M."/>
        </authorList>
    </citation>
    <scope>NUCLEOTIDE SEQUENCE [LARGE SCALE GENOMIC DNA]</scope>
    <source>
        <strain evidence="2 3">DSM 101727</strain>
    </source>
</reference>
<dbReference type="SUPFAM" id="SSF53474">
    <property type="entry name" value="alpha/beta-Hydrolases"/>
    <property type="match status" value="1"/>
</dbReference>
<dbReference type="InterPro" id="IPR000073">
    <property type="entry name" value="AB_hydrolase_1"/>
</dbReference>
<evidence type="ECO:0000313" key="2">
    <source>
        <dbReference type="EMBL" id="RZS34001.1"/>
    </source>
</evidence>
<accession>A0A4Q7KGL1</accession>
<dbReference type="Pfam" id="PF12697">
    <property type="entry name" value="Abhydrolase_6"/>
    <property type="match status" value="1"/>
</dbReference>
<organism evidence="2 3">
    <name type="scientific">Herbihabitans rhizosphaerae</name>
    <dbReference type="NCBI Taxonomy" id="1872711"/>
    <lineage>
        <taxon>Bacteria</taxon>
        <taxon>Bacillati</taxon>
        <taxon>Actinomycetota</taxon>
        <taxon>Actinomycetes</taxon>
        <taxon>Pseudonocardiales</taxon>
        <taxon>Pseudonocardiaceae</taxon>
        <taxon>Herbihabitans</taxon>
    </lineage>
</organism>
<gene>
    <name evidence="2" type="ORF">EV193_110151</name>
</gene>